<evidence type="ECO:0000256" key="2">
    <source>
        <dbReference type="SAM" id="MobiDB-lite"/>
    </source>
</evidence>
<dbReference type="InterPro" id="IPR042121">
    <property type="entry name" value="MutL_C_regsub"/>
</dbReference>
<dbReference type="GO" id="GO:0016887">
    <property type="term" value="F:ATP hydrolysis activity"/>
    <property type="evidence" value="ECO:0007669"/>
    <property type="project" value="InterPro"/>
</dbReference>
<dbReference type="GO" id="GO:0032300">
    <property type="term" value="C:mismatch repair complex"/>
    <property type="evidence" value="ECO:0007669"/>
    <property type="project" value="InterPro"/>
</dbReference>
<dbReference type="GeneID" id="66935779"/>
<feature type="region of interest" description="Disordered" evidence="2">
    <location>
        <begin position="416"/>
        <end position="447"/>
    </location>
</feature>
<dbReference type="GO" id="GO:0005524">
    <property type="term" value="F:ATP binding"/>
    <property type="evidence" value="ECO:0007669"/>
    <property type="project" value="InterPro"/>
</dbReference>
<evidence type="ECO:0000313" key="4">
    <source>
        <dbReference type="EMBL" id="GIK03723.1"/>
    </source>
</evidence>
<dbReference type="RefSeq" id="XP_043126909.1">
    <property type="nucleotide sequence ID" value="XM_043270974.1"/>
</dbReference>
<protein>
    <submittedName>
        <fullName evidence="4">DNA mismatch repair protein</fullName>
    </submittedName>
</protein>
<dbReference type="GO" id="GO:0140664">
    <property type="term" value="F:ATP-dependent DNA damage sensor activity"/>
    <property type="evidence" value="ECO:0007669"/>
    <property type="project" value="InterPro"/>
</dbReference>
<accession>A0A9P3C005</accession>
<dbReference type="InterPro" id="IPR042120">
    <property type="entry name" value="MutL_C_dimsub"/>
</dbReference>
<dbReference type="OrthoDB" id="429932at2759"/>
<dbReference type="PANTHER" id="PTHR10073:SF47">
    <property type="entry name" value="DNA MISMATCH REPAIR PROTEIN MLH3"/>
    <property type="match status" value="1"/>
</dbReference>
<dbReference type="InterPro" id="IPR038973">
    <property type="entry name" value="MutL/Mlh/Pms-like"/>
</dbReference>
<dbReference type="Pfam" id="PF08676">
    <property type="entry name" value="MutL_C"/>
    <property type="match status" value="1"/>
</dbReference>
<feature type="domain" description="MutL C-terminal dimerisation" evidence="3">
    <location>
        <begin position="687"/>
        <end position="880"/>
    </location>
</feature>
<dbReference type="PANTHER" id="PTHR10073">
    <property type="entry name" value="DNA MISMATCH REPAIR PROTEIN MLH, PMS, MUTL"/>
    <property type="match status" value="1"/>
</dbReference>
<dbReference type="Gene3D" id="3.30.1540.20">
    <property type="entry name" value="MutL, C-terminal domain, dimerisation subdomain"/>
    <property type="match status" value="1"/>
</dbReference>
<gene>
    <name evidence="4" type="ORF">Aspvir_007797</name>
</gene>
<dbReference type="Gene3D" id="3.30.1370.100">
    <property type="entry name" value="MutL, C-terminal domain, regulatory subdomain"/>
    <property type="match status" value="1"/>
</dbReference>
<sequence length="957" mass="105542">MKTSTEISLASVMSSEDSRMEPLPPEVVAKIKSSTSITDLNRVVVELVKNALDANAHTVSVTVDFHRGGCVVEDDGDGMPPAEFESDGGLGKAHRTWASLLLAVFSLTSHADSSKLHSARAVYGCRGQFLASLASLSLLTVTSQHFRHNSTNSVIFHHSTPIARLMPAPSSHHLSFSGHGTRVTVNDLFGNMPVRVKSRALALQKPDEFERQWDGLRRLLVSLMLASDHLAKLVISTAGKERKVTIRSHAGRQETRGDLDIQRIASILMQAGLIESQNSGSWNSVAACVPGVSLHAAVSLVPSPTKKVQFISIGIDPVYPRNSTDLLYSEINRLFALSDFGAVEAAPVSSDGNPGPRFTSKAVNKWPMFYIRIDVDDPRGLYEEDHEVVPESNQSVQRLIDVLAAMISEFLKQQGLRPRAGRQTKGASQRSMIVESPGPSGSSLAKSVFSRNRSSIAEEALAGQLKLPTFHRPTSMNTTSDFTTWSRVKCAREPPAGKHELADGWKKAHSRPASVYHDREPSICLETDDSSAGNNLQITENDGPDVDASIPWTDPHTGRTHLINARTGQAINVRSPSTAFTVDERPRSAGTLQTLRALDRSRPRSAISSKSHNIWVENLLRRWENSAFSRPETPITAIGDRESHVNTGHKGLIRPFDGSGDTCALEDLGLAKFRGRLRKSHLATANIIAQVDRKFILAKLADGHSSRSVLVLVDQHAADERYRIESLFGEMFVDGHRQVQTIRIDPITFDIPLMEATLFGKHADFFASWGVGYTVERKSSARTALVVVHSLPTLIAERCRVEPNLVSDLIRGELWKHEENGRGGLALSARRAQRSKIHRDELECEAEDSWVERLKSCPQGIIDLLNSRACRTAIMFNDALTAEECESLIGRLARCVLPFQCAHGRPSMIPILDLREGEELLGDGAECEYEYEYERNEGRRQPGFLEAFRSWQALSEH</sequence>
<proteinExistence type="inferred from homology"/>
<dbReference type="EMBL" id="BOPL01000005">
    <property type="protein sequence ID" value="GIK03723.1"/>
    <property type="molecule type" value="Genomic_DNA"/>
</dbReference>
<feature type="region of interest" description="Disordered" evidence="2">
    <location>
        <begin position="1"/>
        <end position="21"/>
    </location>
</feature>
<evidence type="ECO:0000313" key="5">
    <source>
        <dbReference type="Proteomes" id="UP000710440"/>
    </source>
</evidence>
<dbReference type="SMART" id="SM00853">
    <property type="entry name" value="MutL_C"/>
    <property type="match status" value="1"/>
</dbReference>
<dbReference type="InterPro" id="IPR036890">
    <property type="entry name" value="HATPase_C_sf"/>
</dbReference>
<dbReference type="SUPFAM" id="SSF118116">
    <property type="entry name" value="DNA mismatch repair protein MutL"/>
    <property type="match status" value="1"/>
</dbReference>
<dbReference type="InterPro" id="IPR037198">
    <property type="entry name" value="MutL_C_sf"/>
</dbReference>
<dbReference type="InterPro" id="IPR014790">
    <property type="entry name" value="MutL_C"/>
</dbReference>
<dbReference type="SUPFAM" id="SSF55874">
    <property type="entry name" value="ATPase domain of HSP90 chaperone/DNA topoisomerase II/histidine kinase"/>
    <property type="match status" value="1"/>
</dbReference>
<dbReference type="Proteomes" id="UP000710440">
    <property type="component" value="Unassembled WGS sequence"/>
</dbReference>
<dbReference type="Pfam" id="PF13589">
    <property type="entry name" value="HATPase_c_3"/>
    <property type="match status" value="1"/>
</dbReference>
<dbReference type="Gene3D" id="3.30.565.10">
    <property type="entry name" value="Histidine kinase-like ATPase, C-terminal domain"/>
    <property type="match status" value="1"/>
</dbReference>
<keyword evidence="5" id="KW-1185">Reference proteome</keyword>
<reference evidence="4 5" key="1">
    <citation type="submission" date="2021-02" db="EMBL/GenBank/DDBJ databases">
        <title>Pan-genome distribution and transcriptional activeness of fungal secondary metabolism genes in Aspergillus section Fumigati.</title>
        <authorList>
            <person name="Takahashi H."/>
            <person name="Umemura M."/>
            <person name="Ninomiya A."/>
            <person name="Kusuya Y."/>
            <person name="Urayama S."/>
            <person name="Shimizu M."/>
            <person name="Watanabe A."/>
            <person name="Kamei K."/>
            <person name="Yaguchi T."/>
            <person name="Hagiwara D."/>
        </authorList>
    </citation>
    <scope>NUCLEOTIDE SEQUENCE [LARGE SCALE GENOMIC DNA]</scope>
    <source>
        <strain evidence="4 5">IFM 47045</strain>
    </source>
</reference>
<evidence type="ECO:0000259" key="3">
    <source>
        <dbReference type="SMART" id="SM00853"/>
    </source>
</evidence>
<evidence type="ECO:0000256" key="1">
    <source>
        <dbReference type="ARBA" id="ARBA00006082"/>
    </source>
</evidence>
<comment type="caution">
    <text evidence="4">The sequence shown here is derived from an EMBL/GenBank/DDBJ whole genome shotgun (WGS) entry which is preliminary data.</text>
</comment>
<comment type="similarity">
    <text evidence="1">Belongs to the DNA mismatch repair MutL/HexB family.</text>
</comment>
<dbReference type="AlphaFoldDB" id="A0A9P3C005"/>
<dbReference type="GO" id="GO:0006298">
    <property type="term" value="P:mismatch repair"/>
    <property type="evidence" value="ECO:0007669"/>
    <property type="project" value="InterPro"/>
</dbReference>
<organism evidence="4 5">
    <name type="scientific">Aspergillus viridinutans</name>
    <dbReference type="NCBI Taxonomy" id="75553"/>
    <lineage>
        <taxon>Eukaryota</taxon>
        <taxon>Fungi</taxon>
        <taxon>Dikarya</taxon>
        <taxon>Ascomycota</taxon>
        <taxon>Pezizomycotina</taxon>
        <taxon>Eurotiomycetes</taxon>
        <taxon>Eurotiomycetidae</taxon>
        <taxon>Eurotiales</taxon>
        <taxon>Aspergillaceae</taxon>
        <taxon>Aspergillus</taxon>
        <taxon>Aspergillus subgen. Fumigati</taxon>
    </lineage>
</organism>
<feature type="compositionally biased region" description="Polar residues" evidence="2">
    <location>
        <begin position="1"/>
        <end position="15"/>
    </location>
</feature>
<name>A0A9P3C005_ASPVI</name>